<accession>A0A1M7GJT3</accession>
<protein>
    <submittedName>
        <fullName evidence="1">Uncharacterized protein</fullName>
    </submittedName>
</protein>
<organism evidence="1 2">
    <name type="scientific">Bradyrhizobium lablabi</name>
    <dbReference type="NCBI Taxonomy" id="722472"/>
    <lineage>
        <taxon>Bacteria</taxon>
        <taxon>Pseudomonadati</taxon>
        <taxon>Pseudomonadota</taxon>
        <taxon>Alphaproteobacteria</taxon>
        <taxon>Hyphomicrobiales</taxon>
        <taxon>Nitrobacteraceae</taxon>
        <taxon>Bradyrhizobium</taxon>
    </lineage>
</organism>
<dbReference type="RefSeq" id="WP_074827908.1">
    <property type="nucleotide sequence ID" value="NZ_FNTI01000001.1"/>
</dbReference>
<dbReference type="EMBL" id="FNTI01000001">
    <property type="protein sequence ID" value="SEE20348.1"/>
    <property type="molecule type" value="Genomic_DNA"/>
</dbReference>
<dbReference type="AlphaFoldDB" id="A0A1M7GJT3"/>
<evidence type="ECO:0000313" key="2">
    <source>
        <dbReference type="Proteomes" id="UP000183208"/>
    </source>
</evidence>
<dbReference type="OrthoDB" id="7375646at2"/>
<dbReference type="Proteomes" id="UP000183208">
    <property type="component" value="Unassembled WGS sequence"/>
</dbReference>
<sequence>MCDYSLHAVASRPAKVGETLVTTSFYGTSTCGFAAKEEPRVAVCLLPGTELAFEQDVRYNRLWLSTKNAGFRVARFCTIQPRAPEQHRDALAFPHGHIVLVNLLPEGQQARVLQLPVIPREHRASAEKASTPAADLALTV</sequence>
<name>A0A1M7GJT3_9BRAD</name>
<reference evidence="1 2" key="1">
    <citation type="submission" date="2016-10" db="EMBL/GenBank/DDBJ databases">
        <authorList>
            <person name="de Groot N.N."/>
        </authorList>
    </citation>
    <scope>NUCLEOTIDE SEQUENCE [LARGE SCALE GENOMIC DNA]</scope>
    <source>
        <strain evidence="1 2">GAS522</strain>
    </source>
</reference>
<gene>
    <name evidence="1" type="ORF">SAMN05444171_6636</name>
</gene>
<evidence type="ECO:0000313" key="1">
    <source>
        <dbReference type="EMBL" id="SEE20348.1"/>
    </source>
</evidence>
<proteinExistence type="predicted"/>